<reference evidence="3 4" key="2">
    <citation type="submission" date="2021-10" db="EMBL/GenBank/DDBJ databases">
        <authorList>
            <person name="Piombo E."/>
        </authorList>
    </citation>
    <scope>NUCLEOTIDE SEQUENCE [LARGE SCALE GENOMIC DNA]</scope>
</reference>
<evidence type="ECO:0008006" key="5">
    <source>
        <dbReference type="Google" id="ProtNLM"/>
    </source>
</evidence>
<evidence type="ECO:0000256" key="2">
    <source>
        <dbReference type="SAM" id="MobiDB-lite"/>
    </source>
</evidence>
<feature type="region of interest" description="Disordered" evidence="2">
    <location>
        <begin position="1"/>
        <end position="22"/>
    </location>
</feature>
<dbReference type="AlphaFoldDB" id="A0A9N9ZIX4"/>
<evidence type="ECO:0000256" key="1">
    <source>
        <dbReference type="ARBA" id="ARBA00023239"/>
    </source>
</evidence>
<evidence type="ECO:0000313" key="4">
    <source>
        <dbReference type="Proteomes" id="UP000775872"/>
    </source>
</evidence>
<keyword evidence="4" id="KW-1185">Reference proteome</keyword>
<dbReference type="OrthoDB" id="191315at2759"/>
<evidence type="ECO:0000313" key="3">
    <source>
        <dbReference type="EMBL" id="CAH0055949.1"/>
    </source>
</evidence>
<dbReference type="Proteomes" id="UP000775872">
    <property type="component" value="Unassembled WGS sequence"/>
</dbReference>
<dbReference type="InterPro" id="IPR002220">
    <property type="entry name" value="DapA-like"/>
</dbReference>
<protein>
    <recommendedName>
        <fullName evidence="5">4-hydroxy-2-oxoglutarate aldolase</fullName>
    </recommendedName>
</protein>
<dbReference type="EMBL" id="CABFOC020000063">
    <property type="protein sequence ID" value="CAH0055949.1"/>
    <property type="molecule type" value="Genomic_DNA"/>
</dbReference>
<accession>A0A9N9ZIX4</accession>
<comment type="caution">
    <text evidence="3">The sequence shown here is derived from an EMBL/GenBank/DDBJ whole genome shotgun (WGS) entry which is preliminary data.</text>
</comment>
<dbReference type="SUPFAM" id="SSF51569">
    <property type="entry name" value="Aldolase"/>
    <property type="match status" value="1"/>
</dbReference>
<dbReference type="CDD" id="cd00408">
    <property type="entry name" value="DHDPS-like"/>
    <property type="match status" value="1"/>
</dbReference>
<dbReference type="SMART" id="SM01130">
    <property type="entry name" value="DHDPS"/>
    <property type="match status" value="1"/>
</dbReference>
<keyword evidence="1" id="KW-0456">Lyase</keyword>
<proteinExistence type="predicted"/>
<sequence length="307" mass="32710">MSAQRQLWPDGPAAPVTTPFLPGGHDIDHDSLAANVKRNAAAGLHIVILGTTGEASHLRQDERKAAVATARRALDQAGFGNAPLLAGTGGYFSYAMKDDRTAIRMFFEQVMDASPLPVMVYNFPGAAAGIDLNSDDISFLANHPNCFGVKLTCASIGKGKSQQYTSPEYLAKKGSSLRESTVSGQFLTLTGLSDYLLPALAVGHAGCIASSGGLFPKTLRRLYDTSVAGLNGDDQALDEAKKLQIRVARSDAIVCGSGIQGTKFLLDHFVAPRLGGDWRLPLGSLKEETKQALIEGLTDDWKYEQSL</sequence>
<name>A0A9N9ZIX4_9HYPO</name>
<gene>
    <name evidence="3" type="ORF">CSOL1703_00005883</name>
</gene>
<organism evidence="3 4">
    <name type="scientific">Clonostachys solani</name>
    <dbReference type="NCBI Taxonomy" id="160281"/>
    <lineage>
        <taxon>Eukaryota</taxon>
        <taxon>Fungi</taxon>
        <taxon>Dikarya</taxon>
        <taxon>Ascomycota</taxon>
        <taxon>Pezizomycotina</taxon>
        <taxon>Sordariomycetes</taxon>
        <taxon>Hypocreomycetidae</taxon>
        <taxon>Hypocreales</taxon>
        <taxon>Bionectriaceae</taxon>
        <taxon>Clonostachys</taxon>
    </lineage>
</organism>
<dbReference type="Gene3D" id="3.20.20.70">
    <property type="entry name" value="Aldolase class I"/>
    <property type="match status" value="1"/>
</dbReference>
<reference evidence="4" key="1">
    <citation type="submission" date="2019-06" db="EMBL/GenBank/DDBJ databases">
        <authorList>
            <person name="Broberg M."/>
        </authorList>
    </citation>
    <scope>NUCLEOTIDE SEQUENCE [LARGE SCALE GENOMIC DNA]</scope>
</reference>
<dbReference type="PANTHER" id="PTHR12128:SF66">
    <property type="entry name" value="4-HYDROXY-2-OXOGLUTARATE ALDOLASE, MITOCHONDRIAL"/>
    <property type="match status" value="1"/>
</dbReference>
<dbReference type="InterPro" id="IPR013785">
    <property type="entry name" value="Aldolase_TIM"/>
</dbReference>
<dbReference type="GO" id="GO:0008840">
    <property type="term" value="F:4-hydroxy-tetrahydrodipicolinate synthase activity"/>
    <property type="evidence" value="ECO:0007669"/>
    <property type="project" value="TreeGrafter"/>
</dbReference>
<dbReference type="Pfam" id="PF00701">
    <property type="entry name" value="DHDPS"/>
    <property type="match status" value="2"/>
</dbReference>
<dbReference type="PANTHER" id="PTHR12128">
    <property type="entry name" value="DIHYDRODIPICOLINATE SYNTHASE"/>
    <property type="match status" value="1"/>
</dbReference>